<accession>U5QDG1</accession>
<dbReference type="RefSeq" id="WP_023172014.1">
    <property type="nucleotide sequence ID" value="NC_022600.1"/>
</dbReference>
<dbReference type="AlphaFoldDB" id="U5QDG1"/>
<dbReference type="InterPro" id="IPR007829">
    <property type="entry name" value="TM2"/>
</dbReference>
<dbReference type="GO" id="GO:0016020">
    <property type="term" value="C:membrane"/>
    <property type="evidence" value="ECO:0007669"/>
    <property type="project" value="UniProtKB-SubCell"/>
</dbReference>
<dbReference type="InterPro" id="IPR018649">
    <property type="entry name" value="SHOCT"/>
</dbReference>
<feature type="domain" description="SHOCT" evidence="7">
    <location>
        <begin position="84"/>
        <end position="110"/>
    </location>
</feature>
<reference evidence="8 9" key="1">
    <citation type="journal article" date="2013" name="PLoS ONE">
        <title>Cultivation and Complete Genome Sequencing of Gloeobacter kilaueensis sp. nov., from a Lava Cave in Kilauea Caldera, Hawai'i.</title>
        <authorList>
            <person name="Saw J.H."/>
            <person name="Schatz M."/>
            <person name="Brown M.V."/>
            <person name="Kunkel D.D."/>
            <person name="Foster J.S."/>
            <person name="Shick H."/>
            <person name="Christensen S."/>
            <person name="Hou S."/>
            <person name="Wan X."/>
            <person name="Donachie S.P."/>
        </authorList>
    </citation>
    <scope>NUCLEOTIDE SEQUENCE [LARGE SCALE GENOMIC DNA]</scope>
    <source>
        <strain evidence="9">JS</strain>
    </source>
</reference>
<name>U5QDG1_GLOK1</name>
<keyword evidence="4 5" id="KW-0472">Membrane</keyword>
<keyword evidence="3 5" id="KW-1133">Transmembrane helix</keyword>
<evidence type="ECO:0000256" key="4">
    <source>
        <dbReference type="ARBA" id="ARBA00023136"/>
    </source>
</evidence>
<keyword evidence="9" id="KW-1185">Reference proteome</keyword>
<protein>
    <recommendedName>
        <fullName evidence="10">TM2 domain-containing protein</fullName>
    </recommendedName>
</protein>
<dbReference type="Pfam" id="PF09851">
    <property type="entry name" value="SHOCT"/>
    <property type="match status" value="1"/>
</dbReference>
<evidence type="ECO:0000256" key="5">
    <source>
        <dbReference type="SAM" id="Phobius"/>
    </source>
</evidence>
<dbReference type="OrthoDB" id="9816361at2"/>
<evidence type="ECO:0000313" key="8">
    <source>
        <dbReference type="EMBL" id="AGY56967.1"/>
    </source>
</evidence>
<evidence type="ECO:0000256" key="1">
    <source>
        <dbReference type="ARBA" id="ARBA00004141"/>
    </source>
</evidence>
<dbReference type="STRING" id="1183438.GKIL_0721"/>
<dbReference type="Pfam" id="PF05154">
    <property type="entry name" value="TM2"/>
    <property type="match status" value="1"/>
</dbReference>
<dbReference type="HOGENOM" id="CLU_158532_0_0_3"/>
<dbReference type="Proteomes" id="UP000017396">
    <property type="component" value="Chromosome"/>
</dbReference>
<evidence type="ECO:0000259" key="7">
    <source>
        <dbReference type="Pfam" id="PF09851"/>
    </source>
</evidence>
<evidence type="ECO:0008006" key="10">
    <source>
        <dbReference type="Google" id="ProtNLM"/>
    </source>
</evidence>
<comment type="subcellular location">
    <subcellularLocation>
        <location evidence="1">Membrane</location>
        <topology evidence="1">Multi-pass membrane protein</topology>
    </subcellularLocation>
</comment>
<dbReference type="eggNOG" id="COG2314">
    <property type="taxonomic scope" value="Bacteria"/>
</dbReference>
<dbReference type="EMBL" id="CP003587">
    <property type="protein sequence ID" value="AGY56967.1"/>
    <property type="molecule type" value="Genomic_DNA"/>
</dbReference>
<sequence>MSEKNRQTAAILAMLLGSLGAHKFYLGRPVAGVFYMLFFWTGLPGLIAFAEGLIYLFQSDAEFGKKFNPQLAYEQPKFLGDPIDTLRRLEALRQEGLISDEEFEEKRRKLIERIG</sequence>
<organism evidence="8 9">
    <name type="scientific">Gloeobacter kilaueensis (strain ATCC BAA-2537 / CCAP 1431/1 / ULC 316 / JS1)</name>
    <dbReference type="NCBI Taxonomy" id="1183438"/>
    <lineage>
        <taxon>Bacteria</taxon>
        <taxon>Bacillati</taxon>
        <taxon>Cyanobacteriota</taxon>
        <taxon>Cyanophyceae</taxon>
        <taxon>Gloeobacterales</taxon>
        <taxon>Gloeobacteraceae</taxon>
        <taxon>Gloeobacter</taxon>
    </lineage>
</organism>
<evidence type="ECO:0000256" key="3">
    <source>
        <dbReference type="ARBA" id="ARBA00022989"/>
    </source>
</evidence>
<feature type="transmembrane region" description="Helical" evidence="5">
    <location>
        <begin position="33"/>
        <end position="57"/>
    </location>
</feature>
<evidence type="ECO:0000256" key="2">
    <source>
        <dbReference type="ARBA" id="ARBA00022692"/>
    </source>
</evidence>
<evidence type="ECO:0000259" key="6">
    <source>
        <dbReference type="Pfam" id="PF05154"/>
    </source>
</evidence>
<evidence type="ECO:0000313" key="9">
    <source>
        <dbReference type="Proteomes" id="UP000017396"/>
    </source>
</evidence>
<dbReference type="KEGG" id="glj:GKIL_0721"/>
<keyword evidence="2 5" id="KW-0812">Transmembrane</keyword>
<gene>
    <name evidence="8" type="ORF">GKIL_0721</name>
</gene>
<proteinExistence type="predicted"/>
<feature type="domain" description="TM2" evidence="6">
    <location>
        <begin position="3"/>
        <end position="51"/>
    </location>
</feature>